<gene>
    <name evidence="2" type="ORF">ACJEBI_00245</name>
</gene>
<keyword evidence="1" id="KW-1133">Transmembrane helix</keyword>
<name>A0ABW8RCB0_9BACI</name>
<dbReference type="Proteomes" id="UP001623041">
    <property type="component" value="Unassembled WGS sequence"/>
</dbReference>
<accession>A0ABW8RCB0</accession>
<dbReference type="EMBL" id="JBJHQH010000001">
    <property type="protein sequence ID" value="MFK9089910.1"/>
    <property type="molecule type" value="Genomic_DNA"/>
</dbReference>
<reference evidence="2 3" key="1">
    <citation type="submission" date="2024-11" db="EMBL/GenBank/DDBJ databases">
        <authorList>
            <person name="Lucas J.A."/>
        </authorList>
    </citation>
    <scope>NUCLEOTIDE SEQUENCE [LARGE SCALE GENOMIC DNA]</scope>
    <source>
        <strain evidence="2 3">Z 5.4</strain>
    </source>
</reference>
<keyword evidence="1" id="KW-0812">Transmembrane</keyword>
<evidence type="ECO:0000313" key="3">
    <source>
        <dbReference type="Proteomes" id="UP001623041"/>
    </source>
</evidence>
<sequence length="80" mass="8911">MLLESEPITTDVSREYLRYAARHEFSSTVTELVNLLANGDTSNFQYTFQNLLGVGHSSGLDTIFGILIGMLAFKKQPNNN</sequence>
<dbReference type="InterPro" id="IPR021530">
    <property type="entry name" value="AllH-like"/>
</dbReference>
<evidence type="ECO:0000256" key="1">
    <source>
        <dbReference type="SAM" id="Phobius"/>
    </source>
</evidence>
<protein>
    <submittedName>
        <fullName evidence="2">DUF2877 domain-containing protein</fullName>
    </submittedName>
</protein>
<keyword evidence="3" id="KW-1185">Reference proteome</keyword>
<comment type="caution">
    <text evidence="2">The sequence shown here is derived from an EMBL/GenBank/DDBJ whole genome shotgun (WGS) entry which is preliminary data.</text>
</comment>
<proteinExistence type="predicted"/>
<evidence type="ECO:0000313" key="2">
    <source>
        <dbReference type="EMBL" id="MFK9089910.1"/>
    </source>
</evidence>
<keyword evidence="1" id="KW-0472">Membrane</keyword>
<feature type="transmembrane region" description="Helical" evidence="1">
    <location>
        <begin position="51"/>
        <end position="73"/>
    </location>
</feature>
<dbReference type="RefSeq" id="WP_406578635.1">
    <property type="nucleotide sequence ID" value="NZ_JBJHQH010000001.1"/>
</dbReference>
<dbReference type="Pfam" id="PF11392">
    <property type="entry name" value="AllH"/>
    <property type="match status" value="1"/>
</dbReference>
<organism evidence="2 3">
    <name type="scientific">Bacillus salipaludis</name>
    <dbReference type="NCBI Taxonomy" id="2547811"/>
    <lineage>
        <taxon>Bacteria</taxon>
        <taxon>Bacillati</taxon>
        <taxon>Bacillota</taxon>
        <taxon>Bacilli</taxon>
        <taxon>Bacillales</taxon>
        <taxon>Bacillaceae</taxon>
        <taxon>Bacillus</taxon>
    </lineage>
</organism>